<name>A0A0B6Y9H1_9EUPU</name>
<sequence length="50" mass="5884">KTCFPYFHCPPPYNRDFSNNQKYLLCQTSVHQSVSRATTCMWDRVLVSVN</sequence>
<dbReference type="AlphaFoldDB" id="A0A0B6Y9H1"/>
<organism evidence="1">
    <name type="scientific">Arion vulgaris</name>
    <dbReference type="NCBI Taxonomy" id="1028688"/>
    <lineage>
        <taxon>Eukaryota</taxon>
        <taxon>Metazoa</taxon>
        <taxon>Spiralia</taxon>
        <taxon>Lophotrochozoa</taxon>
        <taxon>Mollusca</taxon>
        <taxon>Gastropoda</taxon>
        <taxon>Heterobranchia</taxon>
        <taxon>Euthyneura</taxon>
        <taxon>Panpulmonata</taxon>
        <taxon>Eupulmonata</taxon>
        <taxon>Stylommatophora</taxon>
        <taxon>Helicina</taxon>
        <taxon>Arionoidea</taxon>
        <taxon>Arionidae</taxon>
        <taxon>Arion</taxon>
    </lineage>
</organism>
<proteinExistence type="predicted"/>
<gene>
    <name evidence="1" type="primary">ORF18541</name>
</gene>
<accession>A0A0B6Y9H1</accession>
<evidence type="ECO:0000313" key="1">
    <source>
        <dbReference type="EMBL" id="CEK52942.1"/>
    </source>
</evidence>
<reference evidence="1" key="1">
    <citation type="submission" date="2014-12" db="EMBL/GenBank/DDBJ databases">
        <title>Insight into the proteome of Arion vulgaris.</title>
        <authorList>
            <person name="Aradska J."/>
            <person name="Bulat T."/>
            <person name="Smidak R."/>
            <person name="Sarate P."/>
            <person name="Gangsoo J."/>
            <person name="Sialana F."/>
            <person name="Bilban M."/>
            <person name="Lubec G."/>
        </authorList>
    </citation>
    <scope>NUCLEOTIDE SEQUENCE</scope>
    <source>
        <tissue evidence="1">Skin</tissue>
    </source>
</reference>
<feature type="non-terminal residue" evidence="1">
    <location>
        <position position="1"/>
    </location>
</feature>
<dbReference type="EMBL" id="HACG01006077">
    <property type="protein sequence ID" value="CEK52942.1"/>
    <property type="molecule type" value="Transcribed_RNA"/>
</dbReference>
<protein>
    <submittedName>
        <fullName evidence="1">Uncharacterized protein</fullName>
    </submittedName>
</protein>